<comment type="caution">
    <text evidence="2">The sequence shown here is derived from an EMBL/GenBank/DDBJ whole genome shotgun (WGS) entry which is preliminary data.</text>
</comment>
<protein>
    <submittedName>
        <fullName evidence="2">GNAT family N-acetyltransferase</fullName>
    </submittedName>
</protein>
<keyword evidence="2" id="KW-0808">Transferase</keyword>
<dbReference type="CDD" id="cd04301">
    <property type="entry name" value="NAT_SF"/>
    <property type="match status" value="1"/>
</dbReference>
<sequence length="188" mass="21527">MITIRPLKGEDKDQIVRILRERRVFPEHEMKVAIEVLDDALRFPERGDYQTFCAVGEQGDLAGYICFGLIPITDAAYDLYWIAVSTHYGRQGVGGALVKHMEHLARSQGARQIYIETSSLPAFEQARTFYKKNQYELVSILTDFYKAGDHKLIFMKNLEPKHPYPARKSVLMPALPRTKDDVSHSKNP</sequence>
<proteinExistence type="predicted"/>
<gene>
    <name evidence="2" type="ORF">C4520_02340</name>
</gene>
<dbReference type="PROSITE" id="PS51186">
    <property type="entry name" value="GNAT"/>
    <property type="match status" value="1"/>
</dbReference>
<evidence type="ECO:0000313" key="2">
    <source>
        <dbReference type="EMBL" id="RJP25461.1"/>
    </source>
</evidence>
<dbReference type="EMBL" id="QZKU01000022">
    <property type="protein sequence ID" value="RJP25461.1"/>
    <property type="molecule type" value="Genomic_DNA"/>
</dbReference>
<evidence type="ECO:0000259" key="1">
    <source>
        <dbReference type="PROSITE" id="PS51186"/>
    </source>
</evidence>
<feature type="domain" description="N-acetyltransferase" evidence="1">
    <location>
        <begin position="2"/>
        <end position="171"/>
    </location>
</feature>
<dbReference type="SUPFAM" id="SSF55729">
    <property type="entry name" value="Acyl-CoA N-acyltransferases (Nat)"/>
    <property type="match status" value="1"/>
</dbReference>
<evidence type="ECO:0000313" key="3">
    <source>
        <dbReference type="Proteomes" id="UP000265882"/>
    </source>
</evidence>
<dbReference type="Pfam" id="PF00583">
    <property type="entry name" value="Acetyltransf_1"/>
    <property type="match status" value="1"/>
</dbReference>
<accession>A0A3A4PBY4</accession>
<dbReference type="InterPro" id="IPR000182">
    <property type="entry name" value="GNAT_dom"/>
</dbReference>
<dbReference type="InterPro" id="IPR016181">
    <property type="entry name" value="Acyl_CoA_acyltransferase"/>
</dbReference>
<dbReference type="Proteomes" id="UP000265882">
    <property type="component" value="Unassembled WGS sequence"/>
</dbReference>
<organism evidence="2 3">
    <name type="scientific">Abyssobacteria bacterium (strain SURF_5)</name>
    <dbReference type="NCBI Taxonomy" id="2093360"/>
    <lineage>
        <taxon>Bacteria</taxon>
        <taxon>Pseudomonadati</taxon>
        <taxon>Candidatus Hydrogenedentota</taxon>
        <taxon>Candidatus Abyssobacteria</taxon>
    </lineage>
</organism>
<dbReference type="GO" id="GO:0016747">
    <property type="term" value="F:acyltransferase activity, transferring groups other than amino-acyl groups"/>
    <property type="evidence" value="ECO:0007669"/>
    <property type="project" value="InterPro"/>
</dbReference>
<name>A0A3A4PBY4_ABYX5</name>
<reference evidence="2 3" key="1">
    <citation type="journal article" date="2017" name="ISME J.">
        <title>Energy and carbon metabolisms in a deep terrestrial subsurface fluid microbial community.</title>
        <authorList>
            <person name="Momper L."/>
            <person name="Jungbluth S.P."/>
            <person name="Lee M.D."/>
            <person name="Amend J.P."/>
        </authorList>
    </citation>
    <scope>NUCLEOTIDE SEQUENCE [LARGE SCALE GENOMIC DNA]</scope>
    <source>
        <strain evidence="2">SURF_5</strain>
    </source>
</reference>
<dbReference type="AlphaFoldDB" id="A0A3A4PBY4"/>
<dbReference type="Gene3D" id="3.40.630.30">
    <property type="match status" value="1"/>
</dbReference>